<comment type="caution">
    <text evidence="3">The sequence shown here is derived from an EMBL/GenBank/DDBJ whole genome shotgun (WGS) entry which is preliminary data.</text>
</comment>
<keyword evidence="2" id="KW-0732">Signal</keyword>
<organism evidence="3 4">
    <name type="scientific">Abditibacterium utsteinense</name>
    <dbReference type="NCBI Taxonomy" id="1960156"/>
    <lineage>
        <taxon>Bacteria</taxon>
        <taxon>Pseudomonadati</taxon>
        <taxon>Abditibacteriota</taxon>
        <taxon>Abditibacteriia</taxon>
        <taxon>Abditibacteriales</taxon>
        <taxon>Abditibacteriaceae</taxon>
        <taxon>Abditibacterium</taxon>
    </lineage>
</organism>
<evidence type="ECO:0000313" key="4">
    <source>
        <dbReference type="Proteomes" id="UP000237684"/>
    </source>
</evidence>
<proteinExistence type="predicted"/>
<dbReference type="Proteomes" id="UP000237684">
    <property type="component" value="Unassembled WGS sequence"/>
</dbReference>
<dbReference type="EMBL" id="NIGF01000003">
    <property type="protein sequence ID" value="PQV64827.1"/>
    <property type="molecule type" value="Genomic_DNA"/>
</dbReference>
<gene>
    <name evidence="3" type="ORF">B1R32_10394</name>
</gene>
<dbReference type="AlphaFoldDB" id="A0A2S8SVK0"/>
<dbReference type="PROSITE" id="PS51318">
    <property type="entry name" value="TAT"/>
    <property type="match status" value="1"/>
</dbReference>
<dbReference type="Pfam" id="PF07396">
    <property type="entry name" value="Porin_O_P"/>
    <property type="match status" value="1"/>
</dbReference>
<evidence type="ECO:0000256" key="2">
    <source>
        <dbReference type="SAM" id="SignalP"/>
    </source>
</evidence>
<protein>
    <submittedName>
        <fullName evidence="3">Phosphate-selective porin</fullName>
    </submittedName>
</protein>
<sequence>MNQNSLFLSRRTLGAIAGLVGASVALSGVPAQAQQSEIDLLRQQLTEMQARLDKLEANKVDVKAAAPFVNSSSKLPVTVSGLLQVHSLNFFNEDARTGGTRGTDTFRLRRGEIRLTAPTITDKISGTVMFDPAKTTSFRGNSSTGQIRERDNILQEIQVSYQLNKGANSSNFIDVGQYKIPIGYESLVSSAALPTVERALQFTQRDPFDGGYGDVRDTGIQLRGNAGQFDYRLGVFNGLGDRQNGLALSDAKAILGRVSFKPKSIAGLEIGVSGGKGNTGVNNFVTTTNEAGVTSTSTVVRRADRNLFNAFAAYKRDKLTLQGEYLTGKATPIAIGTTSLAGRDIQGYYAHVGYYLRPQLEGVLRYDTLDTNRDADDAKVNDITLGLNYYLKGNNAKIQTNLIRRSGDDGAPAALRDDRYELRTNFQVAF</sequence>
<dbReference type="OrthoDB" id="9807854at2"/>
<keyword evidence="4" id="KW-1185">Reference proteome</keyword>
<feature type="signal peptide" evidence="2">
    <location>
        <begin position="1"/>
        <end position="33"/>
    </location>
</feature>
<dbReference type="InterPro" id="IPR006311">
    <property type="entry name" value="TAT_signal"/>
</dbReference>
<reference evidence="3 4" key="1">
    <citation type="journal article" date="2018" name="Syst. Appl. Microbiol.">
        <title>Abditibacterium utsteinense sp. nov., the first cultivated member of candidate phylum FBP, isolated from ice-free Antarctic soil samples.</title>
        <authorList>
            <person name="Tahon G."/>
            <person name="Tytgat B."/>
            <person name="Lebbe L."/>
            <person name="Carlier A."/>
            <person name="Willems A."/>
        </authorList>
    </citation>
    <scope>NUCLEOTIDE SEQUENCE [LARGE SCALE GENOMIC DNA]</scope>
    <source>
        <strain evidence="3 4">LMG 29911</strain>
    </source>
</reference>
<feature type="chain" id="PRO_5015710322" evidence="2">
    <location>
        <begin position="34"/>
        <end position="430"/>
    </location>
</feature>
<dbReference type="RefSeq" id="WP_105482711.1">
    <property type="nucleotide sequence ID" value="NZ_NIGF01000003.1"/>
</dbReference>
<dbReference type="SUPFAM" id="SSF56935">
    <property type="entry name" value="Porins"/>
    <property type="match status" value="1"/>
</dbReference>
<evidence type="ECO:0000313" key="3">
    <source>
        <dbReference type="EMBL" id="PQV64827.1"/>
    </source>
</evidence>
<dbReference type="InParanoid" id="A0A2S8SVK0"/>
<keyword evidence="1" id="KW-0175">Coiled coil</keyword>
<dbReference type="Gene3D" id="2.40.160.10">
    <property type="entry name" value="Porin"/>
    <property type="match status" value="1"/>
</dbReference>
<evidence type="ECO:0000256" key="1">
    <source>
        <dbReference type="SAM" id="Coils"/>
    </source>
</evidence>
<dbReference type="InterPro" id="IPR023614">
    <property type="entry name" value="Porin_dom_sf"/>
</dbReference>
<feature type="coiled-coil region" evidence="1">
    <location>
        <begin position="31"/>
        <end position="65"/>
    </location>
</feature>
<dbReference type="InterPro" id="IPR010870">
    <property type="entry name" value="Porin_O/P"/>
</dbReference>
<accession>A0A2S8SVK0</accession>
<name>A0A2S8SVK0_9BACT</name>